<proteinExistence type="predicted"/>
<evidence type="ECO:0000256" key="2">
    <source>
        <dbReference type="SAM" id="Phobius"/>
    </source>
</evidence>
<keyword evidence="2" id="KW-0812">Transmembrane</keyword>
<reference evidence="3 4" key="1">
    <citation type="journal article" date="2018" name="PLoS Genet.">
        <title>Population sequencing reveals clonal diversity and ancestral inbreeding in the grapevine cultivar Chardonnay.</title>
        <authorList>
            <person name="Roach M.J."/>
            <person name="Johnson D.L."/>
            <person name="Bohlmann J."/>
            <person name="van Vuuren H.J."/>
            <person name="Jones S.J."/>
            <person name="Pretorius I.S."/>
            <person name="Schmidt S.A."/>
            <person name="Borneman A.R."/>
        </authorList>
    </citation>
    <scope>NUCLEOTIDE SEQUENCE [LARGE SCALE GENOMIC DNA]</scope>
    <source>
        <strain evidence="4">cv. Chardonnay</strain>
        <tissue evidence="3">Leaf</tissue>
    </source>
</reference>
<accession>A0A438F6J7</accession>
<keyword evidence="2" id="KW-0472">Membrane</keyword>
<feature type="compositionally biased region" description="Gly residues" evidence="1">
    <location>
        <begin position="390"/>
        <end position="402"/>
    </location>
</feature>
<dbReference type="AlphaFoldDB" id="A0A438F6J7"/>
<feature type="compositionally biased region" description="Pro residues" evidence="1">
    <location>
        <begin position="145"/>
        <end position="155"/>
    </location>
</feature>
<feature type="region of interest" description="Disordered" evidence="1">
    <location>
        <begin position="374"/>
        <end position="402"/>
    </location>
</feature>
<keyword evidence="2" id="KW-1133">Transmembrane helix</keyword>
<gene>
    <name evidence="3" type="ORF">CK203_102829</name>
</gene>
<feature type="compositionally biased region" description="Pro residues" evidence="1">
    <location>
        <begin position="255"/>
        <end position="266"/>
    </location>
</feature>
<dbReference type="PRINTS" id="PR01217">
    <property type="entry name" value="PRICHEXTENSN"/>
</dbReference>
<organism evidence="3 4">
    <name type="scientific">Vitis vinifera</name>
    <name type="common">Grape</name>
    <dbReference type="NCBI Taxonomy" id="29760"/>
    <lineage>
        <taxon>Eukaryota</taxon>
        <taxon>Viridiplantae</taxon>
        <taxon>Streptophyta</taxon>
        <taxon>Embryophyta</taxon>
        <taxon>Tracheophyta</taxon>
        <taxon>Spermatophyta</taxon>
        <taxon>Magnoliopsida</taxon>
        <taxon>eudicotyledons</taxon>
        <taxon>Gunneridae</taxon>
        <taxon>Pentapetalae</taxon>
        <taxon>rosids</taxon>
        <taxon>Vitales</taxon>
        <taxon>Vitaceae</taxon>
        <taxon>Viteae</taxon>
        <taxon>Vitis</taxon>
    </lineage>
</organism>
<evidence type="ECO:0000256" key="1">
    <source>
        <dbReference type="SAM" id="MobiDB-lite"/>
    </source>
</evidence>
<feature type="region of interest" description="Disordered" evidence="1">
    <location>
        <begin position="128"/>
        <end position="281"/>
    </location>
</feature>
<comment type="caution">
    <text evidence="3">The sequence shown here is derived from an EMBL/GenBank/DDBJ whole genome shotgun (WGS) entry which is preliminary data.</text>
</comment>
<dbReference type="Proteomes" id="UP000288805">
    <property type="component" value="Unassembled WGS sequence"/>
</dbReference>
<name>A0A438F6J7_VITVI</name>
<evidence type="ECO:0000313" key="4">
    <source>
        <dbReference type="Proteomes" id="UP000288805"/>
    </source>
</evidence>
<sequence length="402" mass="44192">MIGVELAHAWRTCVPSPLNCDALQYYIIHRPYSQNTGVTCSGTYLYTCQSTLLSICLRLGYIVCISFTFFVVFFFTKAAIICMFSSRTFGEMSSVVPAISSTLVKKYSISIPRASSFSLRKMTHTHRTSNSVFSQPQLLLRDPSDPPARPPPEFPSVPSYEPDVPPEMPGPPTAPELQPIPPDLPADPPPNSPGPNPGPDMPRPPIPSPPGPEVPLPVPPIPPPDILPPQPPEILPPKPPEFWQTEPPEIEPPELPELPEIKPPNGPFFSENSGEKKWSRGVSRIRVSDGGDSYLDMWKKAVDQERKGMSSRGCRQLRWRGRWGECRGIGEEERRVHEDSEVSKEERDKVQRIQVIDRAAAAIAAARAILQESKSGEEELGYSRVEGSGSESGGGMGVSAGR</sequence>
<evidence type="ECO:0000313" key="3">
    <source>
        <dbReference type="EMBL" id="RVW55583.1"/>
    </source>
</evidence>
<feature type="compositionally biased region" description="Pro residues" evidence="1">
    <location>
        <begin position="163"/>
        <end position="240"/>
    </location>
</feature>
<protein>
    <submittedName>
        <fullName evidence="3">Uncharacterized protein</fullName>
    </submittedName>
</protein>
<dbReference type="EMBL" id="QGNW01001112">
    <property type="protein sequence ID" value="RVW55583.1"/>
    <property type="molecule type" value="Genomic_DNA"/>
</dbReference>
<feature type="transmembrane region" description="Helical" evidence="2">
    <location>
        <begin position="59"/>
        <end position="84"/>
    </location>
</feature>
<feature type="compositionally biased region" description="Polar residues" evidence="1">
    <location>
        <begin position="128"/>
        <end position="137"/>
    </location>
</feature>